<accession>A0A248ZWF2</accession>
<protein>
    <submittedName>
        <fullName evidence="4">Oxidoreductase</fullName>
    </submittedName>
</protein>
<evidence type="ECO:0000313" key="7">
    <source>
        <dbReference type="Proteomes" id="UP000315164"/>
    </source>
</evidence>
<dbReference type="EMBL" id="VAJI01000007">
    <property type="protein sequence ID" value="TRB38539.1"/>
    <property type="molecule type" value="Genomic_DNA"/>
</dbReference>
<dbReference type="Proteomes" id="UP000315164">
    <property type="component" value="Unassembled WGS sequence"/>
</dbReference>
<evidence type="ECO:0000313" key="5">
    <source>
        <dbReference type="Proteomes" id="UP000254031"/>
    </source>
</evidence>
<evidence type="ECO:0000313" key="8">
    <source>
        <dbReference type="Proteomes" id="UP000318394"/>
    </source>
</evidence>
<organism evidence="4 7">
    <name type="scientific">Mannheimia haemolytica</name>
    <name type="common">Pasteurella haemolytica</name>
    <dbReference type="NCBI Taxonomy" id="75985"/>
    <lineage>
        <taxon>Bacteria</taxon>
        <taxon>Pseudomonadati</taxon>
        <taxon>Pseudomonadota</taxon>
        <taxon>Gammaproteobacteria</taxon>
        <taxon>Pasteurellales</taxon>
        <taxon>Pasteurellaceae</taxon>
        <taxon>Mannheimia</taxon>
    </lineage>
</organism>
<dbReference type="GeneID" id="67367856"/>
<reference evidence="5 6" key="1">
    <citation type="submission" date="2018-06" db="EMBL/GenBank/DDBJ databases">
        <authorList>
            <consortium name="Pathogen Informatics"/>
            <person name="Doyle S."/>
        </authorList>
    </citation>
    <scope>NUCLEOTIDE SEQUENCE [LARGE SCALE GENOMIC DNA]</scope>
    <source>
        <strain evidence="1 6">NCTC10638</strain>
        <strain evidence="2 5">NCTC9380</strain>
    </source>
</reference>
<dbReference type="OrthoDB" id="103324at2"/>
<dbReference type="RefSeq" id="WP_006252593.1">
    <property type="nucleotide sequence ID" value="NZ_CP011098.1"/>
</dbReference>
<dbReference type="Gene3D" id="3.50.50.60">
    <property type="entry name" value="FAD/NAD(P)-binding domain"/>
    <property type="match status" value="1"/>
</dbReference>
<evidence type="ECO:0000313" key="6">
    <source>
        <dbReference type="Proteomes" id="UP000254802"/>
    </source>
</evidence>
<dbReference type="Proteomes" id="UP000254031">
    <property type="component" value="Unassembled WGS sequence"/>
</dbReference>
<dbReference type="EMBL" id="UGPL01000006">
    <property type="protein sequence ID" value="STY66507.1"/>
    <property type="molecule type" value="Genomic_DNA"/>
</dbReference>
<gene>
    <name evidence="4" type="ORF">FEA53_04805</name>
    <name evidence="3" type="ORF">FEB89_05345</name>
    <name evidence="1" type="ORF">NCTC10638_00618</name>
    <name evidence="2" type="ORF">NCTC9380_01815</name>
</gene>
<dbReference type="KEGG" id="mhaq:WC39_01135"/>
<evidence type="ECO:0000313" key="4">
    <source>
        <dbReference type="EMBL" id="TRB75496.1"/>
    </source>
</evidence>
<evidence type="ECO:0000313" key="3">
    <source>
        <dbReference type="EMBL" id="TRB38539.1"/>
    </source>
</evidence>
<dbReference type="AlphaFoldDB" id="A0A248ZWF2"/>
<proteinExistence type="predicted"/>
<dbReference type="EMBL" id="UGPN01000002">
    <property type="protein sequence ID" value="STY59448.1"/>
    <property type="molecule type" value="Genomic_DNA"/>
</dbReference>
<keyword evidence="8" id="KW-1185">Reference proteome</keyword>
<dbReference type="STRING" id="75985.WC39_01135"/>
<dbReference type="Proteomes" id="UP000318394">
    <property type="component" value="Unassembled WGS sequence"/>
</dbReference>
<reference evidence="7 8" key="2">
    <citation type="journal article" date="2019" name="Vet. Microbiol.">
        <title>Genetic characterization of susceptible and multi-drug resistant Mannheimia haemolytica isolated from high-risk stocker calves prior to and after antimicrobial metaphylaxis.</title>
        <authorList>
            <person name="Snyder E.R."/>
            <person name="Alvarez-Narvaez S."/>
            <person name="Credille B.C."/>
        </authorList>
    </citation>
    <scope>NUCLEOTIDE SEQUENCE [LARGE SCALE GENOMIC DNA]</scope>
    <source>
        <strain evidence="4 7">UGA-R5-128-1</strain>
        <strain evidence="3 8">UGA-R7-163-1</strain>
    </source>
</reference>
<name>A0A248ZWF2_MANHA</name>
<evidence type="ECO:0000313" key="1">
    <source>
        <dbReference type="EMBL" id="STY59448.1"/>
    </source>
</evidence>
<sequence>MDINDIPQDNSKIFNGERKVIYARNPQPEIRQMISSILACYAWDENNPFVAKSDARLKALAEVVGKAEIGD</sequence>
<dbReference type="KEGG" id="mhay:VK67_01140"/>
<dbReference type="EMBL" id="VAJB01000006">
    <property type="protein sequence ID" value="TRB75496.1"/>
    <property type="molecule type" value="Genomic_DNA"/>
</dbReference>
<dbReference type="Proteomes" id="UP000254802">
    <property type="component" value="Unassembled WGS sequence"/>
</dbReference>
<dbReference type="InterPro" id="IPR036188">
    <property type="entry name" value="FAD/NAD-bd_sf"/>
</dbReference>
<evidence type="ECO:0000313" key="2">
    <source>
        <dbReference type="EMBL" id="STY66507.1"/>
    </source>
</evidence>